<sequence>MNRHGRANRQTLNHQKSSNSKKVYPPQNVAEMMTQTMIAVFWGSLKNDGV</sequence>
<evidence type="ECO:0000313" key="3">
    <source>
        <dbReference type="Proteomes" id="UP000265520"/>
    </source>
</evidence>
<dbReference type="Proteomes" id="UP000265520">
    <property type="component" value="Unassembled WGS sequence"/>
</dbReference>
<protein>
    <submittedName>
        <fullName evidence="2">Uncharacterized protein</fullName>
    </submittedName>
</protein>
<feature type="compositionally biased region" description="Polar residues" evidence="1">
    <location>
        <begin position="8"/>
        <end position="21"/>
    </location>
</feature>
<keyword evidence="3" id="KW-1185">Reference proteome</keyword>
<evidence type="ECO:0000256" key="1">
    <source>
        <dbReference type="SAM" id="MobiDB-lite"/>
    </source>
</evidence>
<organism evidence="2 3">
    <name type="scientific">Trifolium medium</name>
    <dbReference type="NCBI Taxonomy" id="97028"/>
    <lineage>
        <taxon>Eukaryota</taxon>
        <taxon>Viridiplantae</taxon>
        <taxon>Streptophyta</taxon>
        <taxon>Embryophyta</taxon>
        <taxon>Tracheophyta</taxon>
        <taxon>Spermatophyta</taxon>
        <taxon>Magnoliopsida</taxon>
        <taxon>eudicotyledons</taxon>
        <taxon>Gunneridae</taxon>
        <taxon>Pentapetalae</taxon>
        <taxon>rosids</taxon>
        <taxon>fabids</taxon>
        <taxon>Fabales</taxon>
        <taxon>Fabaceae</taxon>
        <taxon>Papilionoideae</taxon>
        <taxon>50 kb inversion clade</taxon>
        <taxon>NPAAA clade</taxon>
        <taxon>Hologalegina</taxon>
        <taxon>IRL clade</taxon>
        <taxon>Trifolieae</taxon>
        <taxon>Trifolium</taxon>
    </lineage>
</organism>
<reference evidence="2 3" key="1">
    <citation type="journal article" date="2018" name="Front. Plant Sci.">
        <title>Red Clover (Trifolium pratense) and Zigzag Clover (T. medium) - A Picture of Genomic Similarities and Differences.</title>
        <authorList>
            <person name="Dluhosova J."/>
            <person name="Istvanek J."/>
            <person name="Nedelnik J."/>
            <person name="Repkova J."/>
        </authorList>
    </citation>
    <scope>NUCLEOTIDE SEQUENCE [LARGE SCALE GENOMIC DNA]</scope>
    <source>
        <strain evidence="3">cv. 10/8</strain>
        <tissue evidence="2">Leaf</tissue>
    </source>
</reference>
<comment type="caution">
    <text evidence="2">The sequence shown here is derived from an EMBL/GenBank/DDBJ whole genome shotgun (WGS) entry which is preliminary data.</text>
</comment>
<accession>A0A392TR42</accession>
<proteinExistence type="predicted"/>
<dbReference type="AlphaFoldDB" id="A0A392TR42"/>
<dbReference type="EMBL" id="LXQA010631737">
    <property type="protein sequence ID" value="MCI63134.1"/>
    <property type="molecule type" value="Genomic_DNA"/>
</dbReference>
<name>A0A392TR42_9FABA</name>
<evidence type="ECO:0000313" key="2">
    <source>
        <dbReference type="EMBL" id="MCI63134.1"/>
    </source>
</evidence>
<feature type="region of interest" description="Disordered" evidence="1">
    <location>
        <begin position="1"/>
        <end position="26"/>
    </location>
</feature>
<feature type="non-terminal residue" evidence="2">
    <location>
        <position position="50"/>
    </location>
</feature>